<dbReference type="GO" id="GO:1901135">
    <property type="term" value="P:carbohydrate derivative metabolic process"/>
    <property type="evidence" value="ECO:0007669"/>
    <property type="project" value="InterPro"/>
</dbReference>
<dbReference type="AlphaFoldDB" id="A0A5E8CLV5"/>
<dbReference type="InterPro" id="IPR046342">
    <property type="entry name" value="CBS_dom_sf"/>
</dbReference>
<dbReference type="SUPFAM" id="SSF53697">
    <property type="entry name" value="SIS domain"/>
    <property type="match status" value="1"/>
</dbReference>
<proteinExistence type="predicted"/>
<evidence type="ECO:0000259" key="1">
    <source>
        <dbReference type="PROSITE" id="PS51464"/>
    </source>
</evidence>
<dbReference type="PANTHER" id="PTHR47476">
    <property type="match status" value="1"/>
</dbReference>
<gene>
    <name evidence="2" type="ORF">CPAV1605_747</name>
</gene>
<dbReference type="InterPro" id="IPR046348">
    <property type="entry name" value="SIS_dom_sf"/>
</dbReference>
<dbReference type="Gene3D" id="3.40.50.10490">
    <property type="entry name" value="Glucose-6-phosphate isomerase like protein, domain 1"/>
    <property type="match status" value="1"/>
</dbReference>
<dbReference type="InterPro" id="IPR001347">
    <property type="entry name" value="SIS_dom"/>
</dbReference>
<dbReference type="PANTHER" id="PTHR47476:SF2">
    <property type="entry name" value="ARABINOSE 5-PHOSPHATE ISOMERASE-RELATED"/>
    <property type="match status" value="1"/>
</dbReference>
<dbReference type="Pfam" id="PF01380">
    <property type="entry name" value="SIS"/>
    <property type="match status" value="1"/>
</dbReference>
<dbReference type="Gene3D" id="3.10.580.10">
    <property type="entry name" value="CBS-domain"/>
    <property type="match status" value="1"/>
</dbReference>
<dbReference type="GO" id="GO:0097367">
    <property type="term" value="F:carbohydrate derivative binding"/>
    <property type="evidence" value="ECO:0007669"/>
    <property type="project" value="InterPro"/>
</dbReference>
<reference evidence="2" key="1">
    <citation type="submission" date="2019-09" db="EMBL/GenBank/DDBJ databases">
        <authorList>
            <person name="Needham M D."/>
        </authorList>
    </citation>
    <scope>NUCLEOTIDE SEQUENCE</scope>
</reference>
<protein>
    <submittedName>
        <fullName evidence="2">SIS domain</fullName>
    </submittedName>
</protein>
<feature type="domain" description="SIS" evidence="1">
    <location>
        <begin position="29"/>
        <end position="169"/>
    </location>
</feature>
<dbReference type="EMBL" id="CABVLZ010000003">
    <property type="protein sequence ID" value="VVU95022.1"/>
    <property type="molecule type" value="Genomic_DNA"/>
</dbReference>
<name>A0A5E8CLV5_9ZZZZ</name>
<dbReference type="PROSITE" id="PS51464">
    <property type="entry name" value="SIS"/>
    <property type="match status" value="1"/>
</dbReference>
<evidence type="ECO:0000313" key="2">
    <source>
        <dbReference type="EMBL" id="VVU95022.1"/>
    </source>
</evidence>
<accession>A0A5E8CLV5</accession>
<dbReference type="SUPFAM" id="SSF54631">
    <property type="entry name" value="CBS-domain pair"/>
    <property type="match status" value="1"/>
</dbReference>
<organism evidence="2">
    <name type="scientific">seawater metagenome</name>
    <dbReference type="NCBI Taxonomy" id="1561972"/>
    <lineage>
        <taxon>unclassified sequences</taxon>
        <taxon>metagenomes</taxon>
        <taxon>ecological metagenomes</taxon>
    </lineage>
</organism>
<sequence>MKKSYKNILSDQVAKSIEKINEEEIYQLAIYMSKNKDKNIFCMGVGKSENYGKHMADMLKSLGYSSFLLNHTDCLHGDLGCIKPNDIVFIISKSGKSQELIKPSEYIKKKGGQIIGLFCEKDNILNKLCHKTIILPRPIEMDPGFNLVPTTSIIVYNIFLSLLIRHLFAIDEINLEKYGSNHPAGHIGQVILTKVKDSFIPIEKVPIFSFNDVDNIDLFKIMEIIDIFKVGMACFLDIENKLVGVITNGVIIKNLVKNKNKKIDVRNIIDYNPAIIKDNYDTRIFDLKLTINHVYFPVIENEKFLGLYYNILNK</sequence>